<evidence type="ECO:0008006" key="3">
    <source>
        <dbReference type="Google" id="ProtNLM"/>
    </source>
</evidence>
<dbReference type="Proteomes" id="UP000295706">
    <property type="component" value="Unassembled WGS sequence"/>
</dbReference>
<dbReference type="InterPro" id="IPR011009">
    <property type="entry name" value="Kinase-like_dom_sf"/>
</dbReference>
<organism evidence="1 2">
    <name type="scientific">Arundinibacter roseus</name>
    <dbReference type="NCBI Taxonomy" id="2070510"/>
    <lineage>
        <taxon>Bacteria</taxon>
        <taxon>Pseudomonadati</taxon>
        <taxon>Bacteroidota</taxon>
        <taxon>Cytophagia</taxon>
        <taxon>Cytophagales</taxon>
        <taxon>Spirosomataceae</taxon>
        <taxon>Arundinibacter</taxon>
    </lineage>
</organism>
<sequence>MNDPSLSDRIDFLTNPSSFSEPTATVEIRQTHISVVALTDRYVYKLKKPVLFDFLDFSTLEKRLYYCEEEIRLNRRLSPQLYVGLLPLYFANGQLSFEPGGRLVDYVIQMHRLPEEGMLVHQIRQDDFPLHRLDNIAARLLDFYQTQLSKPELTPYGNHSHIRHTIEDVFHGFELRPTPAQSAPIPQVIKKYLFDFLDQHAILFAQREQQHRIVEGHGDLRTEHIHTTWAEEINVYDCLEFDKKLRTVDWLNDVAFLLMDLDYRHRNDLSRRLETTWLSALETEPVTNLLTFYKTYRACVRAKINGLTSVEEEVPAAKREESRQKAYGYYQLALRYAVLGAGPTVLLCMGGVASGKSTLAARLAQWFNCQHLNSDQIRKQQAGLDPLTRLPDHLRAKLYTPENTQHVYEALWQQARQQIDKQGLVVLDATFRQQEYLQTLVANCHTHGICLLILHTTAPEAVVLTRLKKRETEPGVSDMRLSDYSPEIFQVGYEPDSLAPQVLTVSTERPPEDLLLQTVLPWFRELNN</sequence>
<evidence type="ECO:0000313" key="1">
    <source>
        <dbReference type="EMBL" id="TDB60399.1"/>
    </source>
</evidence>
<comment type="caution">
    <text evidence="1">The sequence shown here is derived from an EMBL/GenBank/DDBJ whole genome shotgun (WGS) entry which is preliminary data.</text>
</comment>
<dbReference type="Pfam" id="PF13671">
    <property type="entry name" value="AAA_33"/>
    <property type="match status" value="1"/>
</dbReference>
<proteinExistence type="predicted"/>
<reference evidence="1 2" key="1">
    <citation type="submission" date="2019-02" db="EMBL/GenBank/DDBJ databases">
        <title>Arundinibacter roseus gen. nov., sp. nov., a new member of the family Cytophagaceae.</title>
        <authorList>
            <person name="Szuroczki S."/>
            <person name="Khayer B."/>
            <person name="Sproer C."/>
            <person name="Toumi M."/>
            <person name="Szabo A."/>
            <person name="Felfoldi T."/>
            <person name="Schumann P."/>
            <person name="Toth E."/>
        </authorList>
    </citation>
    <scope>NUCLEOTIDE SEQUENCE [LARGE SCALE GENOMIC DNA]</scope>
    <source>
        <strain evidence="1 2">DMA-k-7a</strain>
    </source>
</reference>
<dbReference type="PANTHER" id="PTHR43883:SF1">
    <property type="entry name" value="GLUCONOKINASE"/>
    <property type="match status" value="1"/>
</dbReference>
<dbReference type="InterPro" id="IPR027417">
    <property type="entry name" value="P-loop_NTPase"/>
</dbReference>
<dbReference type="AlphaFoldDB" id="A0A4R4K2Y9"/>
<dbReference type="SUPFAM" id="SSF56112">
    <property type="entry name" value="Protein kinase-like (PK-like)"/>
    <property type="match status" value="1"/>
</dbReference>
<name>A0A4R4K2Y9_9BACT</name>
<dbReference type="EMBL" id="SMJU01000017">
    <property type="protein sequence ID" value="TDB60399.1"/>
    <property type="molecule type" value="Genomic_DNA"/>
</dbReference>
<keyword evidence="2" id="KW-1185">Reference proteome</keyword>
<protein>
    <recommendedName>
        <fullName evidence="3">Aminoglycoside phosphotransferase</fullName>
    </recommendedName>
</protein>
<dbReference type="OrthoDB" id="9810277at2"/>
<gene>
    <name evidence="1" type="ORF">EZE20_20930</name>
</gene>
<dbReference type="RefSeq" id="WP_132121410.1">
    <property type="nucleotide sequence ID" value="NZ_SMJU01000017.1"/>
</dbReference>
<accession>A0A4R4K2Y9</accession>
<dbReference type="PANTHER" id="PTHR43883">
    <property type="entry name" value="SLR0207 PROTEIN"/>
    <property type="match status" value="1"/>
</dbReference>
<dbReference type="Gene3D" id="3.40.50.300">
    <property type="entry name" value="P-loop containing nucleotide triphosphate hydrolases"/>
    <property type="match status" value="1"/>
</dbReference>
<evidence type="ECO:0000313" key="2">
    <source>
        <dbReference type="Proteomes" id="UP000295706"/>
    </source>
</evidence>
<dbReference type="InterPro" id="IPR052732">
    <property type="entry name" value="Cell-binding_unc_protein"/>
</dbReference>
<dbReference type="SUPFAM" id="SSF52540">
    <property type="entry name" value="P-loop containing nucleoside triphosphate hydrolases"/>
    <property type="match status" value="1"/>
</dbReference>